<evidence type="ECO:0000256" key="6">
    <source>
        <dbReference type="ARBA" id="ARBA00023136"/>
    </source>
</evidence>
<dbReference type="AlphaFoldDB" id="A0A061SQK5"/>
<feature type="transmembrane region" description="Helical" evidence="8">
    <location>
        <begin position="320"/>
        <end position="337"/>
    </location>
</feature>
<name>A0A061SQK5_9RHOB</name>
<dbReference type="InterPro" id="IPR006685">
    <property type="entry name" value="MscS_channel_2nd"/>
</dbReference>
<comment type="caution">
    <text evidence="13">The sequence shown here is derived from an EMBL/GenBank/DDBJ whole genome shotgun (WGS) entry which is preliminary data.</text>
</comment>
<organism evidence="13 14">
    <name type="scientific">Sulfitobacter mediterraneus</name>
    <dbReference type="NCBI Taxonomy" id="83219"/>
    <lineage>
        <taxon>Bacteria</taxon>
        <taxon>Pseudomonadati</taxon>
        <taxon>Pseudomonadota</taxon>
        <taxon>Alphaproteobacteria</taxon>
        <taxon>Rhodobacterales</taxon>
        <taxon>Roseobacteraceae</taxon>
        <taxon>Sulfitobacter</taxon>
    </lineage>
</organism>
<protein>
    <submittedName>
        <fullName evidence="13">Mechanosensitive ion channel protein</fullName>
    </submittedName>
</protein>
<feature type="transmembrane region" description="Helical" evidence="8">
    <location>
        <begin position="277"/>
        <end position="300"/>
    </location>
</feature>
<keyword evidence="5 8" id="KW-1133">Transmembrane helix</keyword>
<feature type="region of interest" description="Disordered" evidence="7">
    <location>
        <begin position="723"/>
        <end position="758"/>
    </location>
</feature>
<dbReference type="PANTHER" id="PTHR30460">
    <property type="entry name" value="MODERATE CONDUCTANCE MECHANOSENSITIVE CHANNEL YBIO"/>
    <property type="match status" value="1"/>
</dbReference>
<dbReference type="Gene3D" id="1.10.287.1260">
    <property type="match status" value="1"/>
</dbReference>
<feature type="chain" id="PRO_5001606665" evidence="9">
    <location>
        <begin position="25"/>
        <end position="758"/>
    </location>
</feature>
<evidence type="ECO:0000259" key="12">
    <source>
        <dbReference type="Pfam" id="PF21088"/>
    </source>
</evidence>
<keyword evidence="9" id="KW-0732">Signal</keyword>
<dbReference type="GO" id="GO:0008381">
    <property type="term" value="F:mechanosensitive monoatomic ion channel activity"/>
    <property type="evidence" value="ECO:0007669"/>
    <property type="project" value="InterPro"/>
</dbReference>
<comment type="similarity">
    <text evidence="2">Belongs to the MscS (TC 1.A.23) family.</text>
</comment>
<dbReference type="EMBL" id="JEMU01000007">
    <property type="protein sequence ID" value="KAJ03142.1"/>
    <property type="molecule type" value="Genomic_DNA"/>
</dbReference>
<evidence type="ECO:0000256" key="4">
    <source>
        <dbReference type="ARBA" id="ARBA00022692"/>
    </source>
</evidence>
<evidence type="ECO:0000256" key="2">
    <source>
        <dbReference type="ARBA" id="ARBA00008017"/>
    </source>
</evidence>
<sequence length="758" mass="82864">MMVPMIRAALLWLSLTLAALPAAAQDTAAAPPLDAPSANDLHEFTRLLADPRIQGWLTAQAETAEATADDNGATFREEAEAVLTGIRARIGDLGQAWRAFPSAPAFILERWQTKVTPAQQVRGLTFVMIFLFVGAGLEWLYRQYTNPVKLRIELQHVSTVRERVTAATLRSLITLTGLAIFAVGSIGTFAAFSWPPTLETLVLNLLVVVFGVRAIRALLVLFLAPSVEELRLLPLSNPVAKFLSKLLLCLAGFFVLAASMADVFGRITGSGGQTPQALGVSLALATLALVLTLAAVIYGFGKITTVLDLPRSRAQRLWRVYLCVLAILVYAALVLALPALMWSFALLGLLVPGLRLLRLWVDDSFDRAKAEVIRIEAPDPADLAEIEASEAAPEPIADLHDEDVDAPLPDHPYESYRPLAQRLVRFVALFAIGAVLAMVWDLRVFERAATPTFSGRALRVLIDSAVALLLADLVWVWASSAIDRRLAAYRPPEPGTAPGPEARMATLLPLLRVTLMVTLLAMVAMSVLSSLGVNIAPILAGAGVLGIAIGFGAQSLVKDVVSGIFFLVDDAFRVGEYVEIDQLRGTVEKISIRSLQIRHHRGAVHTLPFGELRHLTNHSRDWVIMKLEFRVPFETDLKLVKKLIKKIGAEMLENEFYGHSIIETLKSQGVRRMEEFNMVVGVKFMTRPGEQWLVRRDAYQMVRDAFEANGIRMAERNVKVEVAGSENMSEEERTAAAAAAQQATETQLGPKAPIPDEP</sequence>
<dbReference type="SUPFAM" id="SSF50182">
    <property type="entry name" value="Sm-like ribonucleoproteins"/>
    <property type="match status" value="1"/>
</dbReference>
<dbReference type="SUPFAM" id="SSF82861">
    <property type="entry name" value="Mechanosensitive channel protein MscS (YggB), transmembrane region"/>
    <property type="match status" value="1"/>
</dbReference>
<feature type="transmembrane region" description="Helical" evidence="8">
    <location>
        <begin position="535"/>
        <end position="557"/>
    </location>
</feature>
<feature type="transmembrane region" description="Helical" evidence="8">
    <location>
        <begin position="201"/>
        <end position="225"/>
    </location>
</feature>
<dbReference type="InterPro" id="IPR049278">
    <property type="entry name" value="MS_channel_C"/>
</dbReference>
<feature type="transmembrane region" description="Helical" evidence="8">
    <location>
        <begin position="123"/>
        <end position="141"/>
    </location>
</feature>
<gene>
    <name evidence="13" type="ORF">PM02_09590</name>
</gene>
<evidence type="ECO:0000256" key="9">
    <source>
        <dbReference type="SAM" id="SignalP"/>
    </source>
</evidence>
<evidence type="ECO:0000256" key="7">
    <source>
        <dbReference type="SAM" id="MobiDB-lite"/>
    </source>
</evidence>
<dbReference type="InterPro" id="IPR023408">
    <property type="entry name" value="MscS_beta-dom_sf"/>
</dbReference>
<dbReference type="GO" id="GO:0005886">
    <property type="term" value="C:plasma membrane"/>
    <property type="evidence" value="ECO:0007669"/>
    <property type="project" value="UniProtKB-SubCell"/>
</dbReference>
<dbReference type="InterPro" id="IPR011066">
    <property type="entry name" value="MscS_channel_C_sf"/>
</dbReference>
<dbReference type="InterPro" id="IPR010920">
    <property type="entry name" value="LSM_dom_sf"/>
</dbReference>
<feature type="transmembrane region" description="Helical" evidence="8">
    <location>
        <begin position="246"/>
        <end position="265"/>
    </location>
</feature>
<dbReference type="SUPFAM" id="SSF82689">
    <property type="entry name" value="Mechanosensitive channel protein MscS (YggB), C-terminal domain"/>
    <property type="match status" value="1"/>
</dbReference>
<feature type="transmembrane region" description="Helical" evidence="8">
    <location>
        <begin position="172"/>
        <end position="195"/>
    </location>
</feature>
<dbReference type="Proteomes" id="UP000027337">
    <property type="component" value="Unassembled WGS sequence"/>
</dbReference>
<feature type="signal peptide" evidence="9">
    <location>
        <begin position="1"/>
        <end position="24"/>
    </location>
</feature>
<dbReference type="Gene3D" id="2.30.30.60">
    <property type="match status" value="1"/>
</dbReference>
<dbReference type="InterPro" id="IPR049142">
    <property type="entry name" value="MS_channel_1st"/>
</dbReference>
<feature type="transmembrane region" description="Helical" evidence="8">
    <location>
        <begin position="423"/>
        <end position="440"/>
    </location>
</feature>
<comment type="subcellular location">
    <subcellularLocation>
        <location evidence="1">Cell membrane</location>
        <topology evidence="1">Multi-pass membrane protein</topology>
    </subcellularLocation>
</comment>
<evidence type="ECO:0000313" key="13">
    <source>
        <dbReference type="EMBL" id="KAJ03142.1"/>
    </source>
</evidence>
<dbReference type="InterPro" id="IPR011014">
    <property type="entry name" value="MscS_channel_TM-2"/>
</dbReference>
<feature type="transmembrane region" description="Helical" evidence="8">
    <location>
        <begin position="460"/>
        <end position="478"/>
    </location>
</feature>
<evidence type="ECO:0000256" key="3">
    <source>
        <dbReference type="ARBA" id="ARBA00022475"/>
    </source>
</evidence>
<proteinExistence type="inferred from homology"/>
<dbReference type="PANTHER" id="PTHR30460:SF0">
    <property type="entry name" value="MODERATE CONDUCTANCE MECHANOSENSITIVE CHANNEL YBIO"/>
    <property type="match status" value="1"/>
</dbReference>
<keyword evidence="4 8" id="KW-0812">Transmembrane</keyword>
<feature type="compositionally biased region" description="Low complexity" evidence="7">
    <location>
        <begin position="735"/>
        <end position="747"/>
    </location>
</feature>
<keyword evidence="14" id="KW-1185">Reference proteome</keyword>
<accession>A0A061SQK5</accession>
<evidence type="ECO:0000259" key="10">
    <source>
        <dbReference type="Pfam" id="PF00924"/>
    </source>
</evidence>
<dbReference type="InterPro" id="IPR045276">
    <property type="entry name" value="YbiO_bact"/>
</dbReference>
<feature type="domain" description="Mechanosensitive ion channel transmembrane helices 2/3" evidence="12">
    <location>
        <begin position="517"/>
        <end position="554"/>
    </location>
</feature>
<dbReference type="Gene3D" id="3.30.70.100">
    <property type="match status" value="1"/>
</dbReference>
<feature type="transmembrane region" description="Helical" evidence="8">
    <location>
        <begin position="510"/>
        <end position="529"/>
    </location>
</feature>
<evidence type="ECO:0000256" key="8">
    <source>
        <dbReference type="SAM" id="Phobius"/>
    </source>
</evidence>
<evidence type="ECO:0000256" key="1">
    <source>
        <dbReference type="ARBA" id="ARBA00004651"/>
    </source>
</evidence>
<dbReference type="Pfam" id="PF21088">
    <property type="entry name" value="MS_channel_1st"/>
    <property type="match status" value="1"/>
</dbReference>
<dbReference type="RefSeq" id="WP_037907727.1">
    <property type="nucleotide sequence ID" value="NZ_JEMU01000007.1"/>
</dbReference>
<evidence type="ECO:0000256" key="5">
    <source>
        <dbReference type="ARBA" id="ARBA00022989"/>
    </source>
</evidence>
<reference evidence="13 14" key="1">
    <citation type="journal article" date="2014" name="Genome Announc.">
        <title>Draft Genome Sequences of Two Isolates of the Roseobacter Group, Sulfitobacter sp. Strains 3SOLIMAR09 and 1FIGIMAR09, from Harbors of Mallorca Island (Mediterranean Sea).</title>
        <authorList>
            <person name="Mas-Llado M."/>
            <person name="Pina-Villalonga J.M."/>
            <person name="Brunet-Galmes I."/>
            <person name="Nogales B."/>
            <person name="Bosch R."/>
        </authorList>
    </citation>
    <scope>NUCLEOTIDE SEQUENCE [LARGE SCALE GENOMIC DNA]</scope>
    <source>
        <strain evidence="13 14">1FIGIMAR09</strain>
    </source>
</reference>
<dbReference type="Pfam" id="PF00924">
    <property type="entry name" value="MS_channel_2nd"/>
    <property type="match status" value="1"/>
</dbReference>
<evidence type="ECO:0000313" key="14">
    <source>
        <dbReference type="Proteomes" id="UP000027337"/>
    </source>
</evidence>
<evidence type="ECO:0000259" key="11">
    <source>
        <dbReference type="Pfam" id="PF21082"/>
    </source>
</evidence>
<dbReference type="STRING" id="83219.PM02_09590"/>
<dbReference type="eggNOG" id="COG0668">
    <property type="taxonomic scope" value="Bacteria"/>
</dbReference>
<feature type="domain" description="Mechanosensitive ion channel MscS" evidence="10">
    <location>
        <begin position="556"/>
        <end position="620"/>
    </location>
</feature>
<dbReference type="Pfam" id="PF21082">
    <property type="entry name" value="MS_channel_3rd"/>
    <property type="match status" value="1"/>
</dbReference>
<feature type="domain" description="Mechanosensitive ion channel MscS C-terminal" evidence="11">
    <location>
        <begin position="626"/>
        <end position="713"/>
    </location>
</feature>
<keyword evidence="3" id="KW-1003">Cell membrane</keyword>
<keyword evidence="6 8" id="KW-0472">Membrane</keyword>